<dbReference type="InterPro" id="IPR013792">
    <property type="entry name" value="RNA3'P_cycl/enolpyr_Trfase_a/b"/>
</dbReference>
<dbReference type="RefSeq" id="WP_015560056.1">
    <property type="nucleotide sequence ID" value="NZ_CABIYH010000001.1"/>
</dbReference>
<dbReference type="PANTHER" id="PTHR21090">
    <property type="entry name" value="AROM/DEHYDROQUINATE SYNTHASE"/>
    <property type="match status" value="1"/>
</dbReference>
<comment type="function">
    <text evidence="7">Catalyzes the transfer of the enolpyruvyl moiety of phosphoenolpyruvate (PEP) to the 5-hydroxyl of shikimate-3-phosphate (S3P) to produce enolpyruvyl shikimate-3-phosphate and inorganic phosphate.</text>
</comment>
<feature type="binding site" evidence="7">
    <location>
        <position position="359"/>
    </location>
    <ligand>
        <name>phosphoenolpyruvate</name>
        <dbReference type="ChEBI" id="CHEBI:58702"/>
    </ligand>
</feature>
<dbReference type="UniPathway" id="UPA00053">
    <property type="reaction ID" value="UER00089"/>
</dbReference>
<comment type="pathway">
    <text evidence="1 7">Metabolic intermediate biosynthesis; chorismate biosynthesis; chorismate from D-erythrose 4-phosphate and phosphoenolpyruvate: step 6/7.</text>
</comment>
<evidence type="ECO:0000259" key="8">
    <source>
        <dbReference type="Pfam" id="PF00275"/>
    </source>
</evidence>
<feature type="binding site" evidence="7">
    <location>
        <position position="185"/>
    </location>
    <ligand>
        <name>3-phosphoshikimate</name>
        <dbReference type="ChEBI" id="CHEBI:145989"/>
    </ligand>
</feature>
<organism evidence="9 10">
    <name type="scientific">Roseburia intestinalis</name>
    <dbReference type="NCBI Taxonomy" id="166486"/>
    <lineage>
        <taxon>Bacteria</taxon>
        <taxon>Bacillati</taxon>
        <taxon>Bacillota</taxon>
        <taxon>Clostridia</taxon>
        <taxon>Lachnospirales</taxon>
        <taxon>Lachnospiraceae</taxon>
        <taxon>Roseburia</taxon>
    </lineage>
</organism>
<keyword evidence="5 7" id="KW-0057">Aromatic amino acid biosynthesis</keyword>
<evidence type="ECO:0000256" key="5">
    <source>
        <dbReference type="ARBA" id="ARBA00023141"/>
    </source>
</evidence>
<feature type="binding site" evidence="7">
    <location>
        <position position="184"/>
    </location>
    <ligand>
        <name>3-phosphoshikimate</name>
        <dbReference type="ChEBI" id="CHEBI:145989"/>
    </ligand>
</feature>
<sequence>MKEQYEVKRLDRPVDWTVDVPGSKSMTNRALLMAALSDGEVKLEGVLFSDDSRHFLESLVSLGFMVDINESEKAVTVLGCGGNIPKKQAVINVGSAGTAARFLTAMLGFSDGEYTIEASEQMKKRPMQELFSLLTGVGANITYLETEGHLPVKICGRRNPKAGADQSKADGNPLQLPLDISKSTQFLSALLLISPMIPQGLDIHITSEKTDGSYIRITRKMLADAGVEVKYDGKNYRIDPNAVYQKKHYQIEPDVSAACYFYAAAAITGGRALVKHVHKDNSQGDMKFLDVLARMGCTVTEKADGIEVTGPAEDTLKGIEIDMNDFSDQALTLAAIAPFCNSDVHITHIGHIRGQECDRLHAMSEELTKRGITCTEEPDAITIKPGTPFPGIVSTYEDHRVAMSFALLGLKVDGIVIDNPSCCRKTFENYFDLLDQLSCKHM</sequence>
<evidence type="ECO:0000256" key="2">
    <source>
        <dbReference type="ARBA" id="ARBA00009948"/>
    </source>
</evidence>
<feature type="domain" description="Enolpyruvate transferase" evidence="8">
    <location>
        <begin position="13"/>
        <end position="433"/>
    </location>
</feature>
<dbReference type="InterPro" id="IPR001986">
    <property type="entry name" value="Enolpyruvate_Tfrase_dom"/>
</dbReference>
<feature type="binding site" evidence="7">
    <location>
        <position position="97"/>
    </location>
    <ligand>
        <name>phosphoenolpyruvate</name>
        <dbReference type="ChEBI" id="CHEBI:58702"/>
    </ligand>
</feature>
<dbReference type="AlphaFoldDB" id="A0A173QXB2"/>
<dbReference type="NCBIfam" id="TIGR01356">
    <property type="entry name" value="aroA"/>
    <property type="match status" value="1"/>
</dbReference>
<dbReference type="EC" id="2.5.1.19" evidence="7"/>
<feature type="binding site" evidence="7">
    <location>
        <position position="400"/>
    </location>
    <ligand>
        <name>phosphoenolpyruvate</name>
        <dbReference type="ChEBI" id="CHEBI:58702"/>
    </ligand>
</feature>
<comment type="similarity">
    <text evidence="2 7">Belongs to the EPSP synthase family.</text>
</comment>
<accession>A0A173QXB2</accession>
<comment type="catalytic activity">
    <reaction evidence="6">
        <text>3-phosphoshikimate + phosphoenolpyruvate = 5-O-(1-carboxyvinyl)-3-phosphoshikimate + phosphate</text>
        <dbReference type="Rhea" id="RHEA:21256"/>
        <dbReference type="ChEBI" id="CHEBI:43474"/>
        <dbReference type="ChEBI" id="CHEBI:57701"/>
        <dbReference type="ChEBI" id="CHEBI:58702"/>
        <dbReference type="ChEBI" id="CHEBI:145989"/>
        <dbReference type="EC" id="2.5.1.19"/>
    </reaction>
    <physiologicalReaction direction="left-to-right" evidence="6">
        <dbReference type="Rhea" id="RHEA:21257"/>
    </physiologicalReaction>
</comment>
<dbReference type="GO" id="GO:0003866">
    <property type="term" value="F:3-phosphoshikimate 1-carboxyvinyltransferase activity"/>
    <property type="evidence" value="ECO:0007669"/>
    <property type="project" value="UniProtKB-UniRule"/>
</dbReference>
<feature type="binding site" evidence="7">
    <location>
        <position position="185"/>
    </location>
    <ligand>
        <name>phosphoenolpyruvate</name>
        <dbReference type="ChEBI" id="CHEBI:58702"/>
    </ligand>
</feature>
<feature type="binding site" evidence="7">
    <location>
        <position position="24"/>
    </location>
    <ligand>
        <name>phosphoenolpyruvate</name>
        <dbReference type="ChEBI" id="CHEBI:58702"/>
    </ligand>
</feature>
<dbReference type="InterPro" id="IPR036968">
    <property type="entry name" value="Enolpyruvate_Tfrase_sf"/>
</dbReference>
<feature type="binding site" evidence="7">
    <location>
        <position position="125"/>
    </location>
    <ligand>
        <name>phosphoenolpyruvate</name>
        <dbReference type="ChEBI" id="CHEBI:58702"/>
    </ligand>
</feature>
<dbReference type="GO" id="GO:0009423">
    <property type="term" value="P:chorismate biosynthetic process"/>
    <property type="evidence" value="ECO:0007669"/>
    <property type="project" value="UniProtKB-UniRule"/>
</dbReference>
<evidence type="ECO:0000256" key="4">
    <source>
        <dbReference type="ARBA" id="ARBA00022679"/>
    </source>
</evidence>
<reference evidence="9 10" key="1">
    <citation type="submission" date="2015-09" db="EMBL/GenBank/DDBJ databases">
        <authorList>
            <consortium name="Pathogen Informatics"/>
        </authorList>
    </citation>
    <scope>NUCLEOTIDE SEQUENCE [LARGE SCALE GENOMIC DNA]</scope>
    <source>
        <strain evidence="9 10">2789STDY5834960</strain>
    </source>
</reference>
<feature type="binding site" evidence="7">
    <location>
        <position position="425"/>
    </location>
    <ligand>
        <name>phosphoenolpyruvate</name>
        <dbReference type="ChEBI" id="CHEBI:58702"/>
    </ligand>
</feature>
<evidence type="ECO:0000313" key="9">
    <source>
        <dbReference type="EMBL" id="CUM70314.1"/>
    </source>
</evidence>
<comment type="subunit">
    <text evidence="7">Monomer.</text>
</comment>
<dbReference type="GO" id="GO:0009073">
    <property type="term" value="P:aromatic amino acid family biosynthetic process"/>
    <property type="evidence" value="ECO:0007669"/>
    <property type="project" value="UniProtKB-KW"/>
</dbReference>
<dbReference type="HAMAP" id="MF_00210">
    <property type="entry name" value="EPSP_synth"/>
    <property type="match status" value="1"/>
</dbReference>
<dbReference type="PaxDb" id="166486-ERS852572_00046"/>
<dbReference type="Pfam" id="PF00275">
    <property type="entry name" value="EPSP_synthase"/>
    <property type="match status" value="1"/>
</dbReference>
<dbReference type="STRING" id="166486.ERS852572_00046"/>
<name>A0A173QXB2_9FIRM</name>
<evidence type="ECO:0000256" key="7">
    <source>
        <dbReference type="HAMAP-Rule" id="MF_00210"/>
    </source>
</evidence>
<dbReference type="PANTHER" id="PTHR21090:SF5">
    <property type="entry name" value="PENTAFUNCTIONAL AROM POLYPEPTIDE"/>
    <property type="match status" value="1"/>
</dbReference>
<evidence type="ECO:0000256" key="1">
    <source>
        <dbReference type="ARBA" id="ARBA00004811"/>
    </source>
</evidence>
<dbReference type="PIRSF" id="PIRSF000505">
    <property type="entry name" value="EPSPS"/>
    <property type="match status" value="1"/>
</dbReference>
<feature type="binding site" evidence="7">
    <location>
        <position position="24"/>
    </location>
    <ligand>
        <name>3-phosphoshikimate</name>
        <dbReference type="ChEBI" id="CHEBI:145989"/>
    </ligand>
</feature>
<keyword evidence="4 7" id="KW-0808">Transferase</keyword>
<dbReference type="Proteomes" id="UP000095350">
    <property type="component" value="Unassembled WGS sequence"/>
</dbReference>
<dbReference type="CDD" id="cd01556">
    <property type="entry name" value="EPSP_synthase"/>
    <property type="match status" value="1"/>
</dbReference>
<evidence type="ECO:0000256" key="3">
    <source>
        <dbReference type="ARBA" id="ARBA00022605"/>
    </source>
</evidence>
<feature type="binding site" evidence="7">
    <location>
        <position position="29"/>
    </location>
    <ligand>
        <name>3-phosphoshikimate</name>
        <dbReference type="ChEBI" id="CHEBI:145989"/>
    </ligand>
</feature>
<comment type="caution">
    <text evidence="7">Lacks conserved residue(s) required for the propagation of feature annotation.</text>
</comment>
<feature type="binding site" evidence="7">
    <location>
        <position position="25"/>
    </location>
    <ligand>
        <name>3-phosphoshikimate</name>
        <dbReference type="ChEBI" id="CHEBI:145989"/>
    </ligand>
</feature>
<evidence type="ECO:0000313" key="10">
    <source>
        <dbReference type="Proteomes" id="UP000095350"/>
    </source>
</evidence>
<dbReference type="SUPFAM" id="SSF55205">
    <property type="entry name" value="EPT/RTPC-like"/>
    <property type="match status" value="1"/>
</dbReference>
<dbReference type="InterPro" id="IPR006264">
    <property type="entry name" value="EPSP_synthase"/>
</dbReference>
<comment type="subcellular location">
    <subcellularLocation>
        <location evidence="7">Cytoplasm</location>
    </subcellularLocation>
</comment>
<dbReference type="GO" id="GO:0005737">
    <property type="term" value="C:cytoplasm"/>
    <property type="evidence" value="ECO:0007669"/>
    <property type="project" value="UniProtKB-SubCell"/>
</dbReference>
<gene>
    <name evidence="7 9" type="primary">aroA</name>
    <name evidence="9" type="ORF">ERS852572_00046</name>
</gene>
<dbReference type="GO" id="GO:0008652">
    <property type="term" value="P:amino acid biosynthetic process"/>
    <property type="evidence" value="ECO:0007669"/>
    <property type="project" value="UniProtKB-KW"/>
</dbReference>
<feature type="binding site" evidence="7">
    <location>
        <position position="355"/>
    </location>
    <ligand>
        <name>3-phosphoshikimate</name>
        <dbReference type="ChEBI" id="CHEBI:145989"/>
    </ligand>
</feature>
<feature type="active site" description="Proton acceptor" evidence="7">
    <location>
        <position position="328"/>
    </location>
</feature>
<keyword evidence="7" id="KW-0963">Cytoplasm</keyword>
<feature type="binding site" evidence="7">
    <location>
        <position position="183"/>
    </location>
    <ligand>
        <name>3-phosphoshikimate</name>
        <dbReference type="ChEBI" id="CHEBI:145989"/>
    </ligand>
</feature>
<feature type="binding site" evidence="7">
    <location>
        <position position="328"/>
    </location>
    <ligand>
        <name>3-phosphoshikimate</name>
        <dbReference type="ChEBI" id="CHEBI:145989"/>
    </ligand>
</feature>
<protein>
    <recommendedName>
        <fullName evidence="7">3-phosphoshikimate 1-carboxyvinyltransferase</fullName>
        <ecNumber evidence="7">2.5.1.19</ecNumber>
    </recommendedName>
    <alternativeName>
        <fullName evidence="7">5-enolpyruvylshikimate-3-phosphate synthase</fullName>
        <shortName evidence="7">EPSP synthase</shortName>
        <shortName evidence="7">EPSPS</shortName>
    </alternativeName>
</protein>
<proteinExistence type="inferred from homology"/>
<dbReference type="EMBL" id="CYXZ01000001">
    <property type="protein sequence ID" value="CUM70314.1"/>
    <property type="molecule type" value="Genomic_DNA"/>
</dbReference>
<keyword evidence="3 7" id="KW-0028">Amino-acid biosynthesis</keyword>
<evidence type="ECO:0000256" key="6">
    <source>
        <dbReference type="ARBA" id="ARBA00044633"/>
    </source>
</evidence>
<dbReference type="Gene3D" id="3.65.10.10">
    <property type="entry name" value="Enolpyruvate transferase domain"/>
    <property type="match status" value="2"/>
</dbReference>
<dbReference type="OrthoDB" id="9809920at2"/>